<evidence type="ECO:0000313" key="2">
    <source>
        <dbReference type="Proteomes" id="UP000805193"/>
    </source>
</evidence>
<evidence type="ECO:0000313" key="1">
    <source>
        <dbReference type="EMBL" id="KAG0437597.1"/>
    </source>
</evidence>
<proteinExistence type="predicted"/>
<keyword evidence="2" id="KW-1185">Reference proteome</keyword>
<sequence>MHRAVTPTATATPLKPETGSILLLPFGNLDVISAASDEQFQDRIVVISSDVTGTVNCADAQSSPIHETVLCDNDNRGHVFTGYSVTPTGMTTAHIDGIKSFGQGFDASGQDGSSSFTMLKRVFFFVQSYRRAVAKEWNNSVYWNVSECMGYTDAITTFWFNVRIIDRNVKSERPHDFAMSQLNQTGRPTIKDRKPLSSSRTECYMRARSRSPCPGLRIVHPTPELRSLAVRGYHSPSLVAEPPWDRHGLGPYGQGLLFPPVLLQTSLVARFWSKVDQHAVECIQDKRLAMGGHLREVLEKPFAPRMRERDRPAAQIIDGHRLPGSFSEEVYRSGLRYQPEESDIILVSFPKCGTHWVLEIVKACFRVCRGVTPGWSFLEMNGLDGILKAQRPRVIFTHLPFHLTTFLPCTKYIYMARNPKDCCVSFYHHTKAIPGYCFQDGTFDEYFELFVEGLTDFGSYYENLLSWYAKKDEPNVLFLTYESIHADTKESVLKIAGFLDDQLSKELAEDEAKITAVIDGTSVANMKKDWEVQFVRKGVVGEWWNYFSVEQSRRLEERFLKEMDGTSVPKLWDGVDWLLDRKEVV</sequence>
<dbReference type="EMBL" id="JABSTQ010006267">
    <property type="protein sequence ID" value="KAG0437597.1"/>
    <property type="molecule type" value="Genomic_DNA"/>
</dbReference>
<comment type="caution">
    <text evidence="1">The sequence shown here is derived from an EMBL/GenBank/DDBJ whole genome shotgun (WGS) entry which is preliminary data.</text>
</comment>
<accession>A0AC60QPD4</accession>
<protein>
    <submittedName>
        <fullName evidence="1">Uncharacterized protein</fullName>
    </submittedName>
</protein>
<organism evidence="1 2">
    <name type="scientific">Ixodes persulcatus</name>
    <name type="common">Taiga tick</name>
    <dbReference type="NCBI Taxonomy" id="34615"/>
    <lineage>
        <taxon>Eukaryota</taxon>
        <taxon>Metazoa</taxon>
        <taxon>Ecdysozoa</taxon>
        <taxon>Arthropoda</taxon>
        <taxon>Chelicerata</taxon>
        <taxon>Arachnida</taxon>
        <taxon>Acari</taxon>
        <taxon>Parasitiformes</taxon>
        <taxon>Ixodida</taxon>
        <taxon>Ixodoidea</taxon>
        <taxon>Ixodidae</taxon>
        <taxon>Ixodinae</taxon>
        <taxon>Ixodes</taxon>
    </lineage>
</organism>
<name>A0AC60QPD4_IXOPE</name>
<dbReference type="Proteomes" id="UP000805193">
    <property type="component" value="Unassembled WGS sequence"/>
</dbReference>
<gene>
    <name evidence="1" type="ORF">HPB47_017364</name>
</gene>
<reference evidence="1 2" key="1">
    <citation type="journal article" date="2020" name="Cell">
        <title>Large-Scale Comparative Analyses of Tick Genomes Elucidate Their Genetic Diversity and Vector Capacities.</title>
        <authorList>
            <consortium name="Tick Genome and Microbiome Consortium (TIGMIC)"/>
            <person name="Jia N."/>
            <person name="Wang J."/>
            <person name="Shi W."/>
            <person name="Du L."/>
            <person name="Sun Y."/>
            <person name="Zhan W."/>
            <person name="Jiang J.F."/>
            <person name="Wang Q."/>
            <person name="Zhang B."/>
            <person name="Ji P."/>
            <person name="Bell-Sakyi L."/>
            <person name="Cui X.M."/>
            <person name="Yuan T.T."/>
            <person name="Jiang B.G."/>
            <person name="Yang W.F."/>
            <person name="Lam T.T."/>
            <person name="Chang Q.C."/>
            <person name="Ding S.J."/>
            <person name="Wang X.J."/>
            <person name="Zhu J.G."/>
            <person name="Ruan X.D."/>
            <person name="Zhao L."/>
            <person name="Wei J.T."/>
            <person name="Ye R.Z."/>
            <person name="Que T.C."/>
            <person name="Du C.H."/>
            <person name="Zhou Y.H."/>
            <person name="Cheng J.X."/>
            <person name="Dai P.F."/>
            <person name="Guo W.B."/>
            <person name="Han X.H."/>
            <person name="Huang E.J."/>
            <person name="Li L.F."/>
            <person name="Wei W."/>
            <person name="Gao Y.C."/>
            <person name="Liu J.Z."/>
            <person name="Shao H.Z."/>
            <person name="Wang X."/>
            <person name="Wang C.C."/>
            <person name="Yang T.C."/>
            <person name="Huo Q.B."/>
            <person name="Li W."/>
            <person name="Chen H.Y."/>
            <person name="Chen S.E."/>
            <person name="Zhou L.G."/>
            <person name="Ni X.B."/>
            <person name="Tian J.H."/>
            <person name="Sheng Y."/>
            <person name="Liu T."/>
            <person name="Pan Y.S."/>
            <person name="Xia L.Y."/>
            <person name="Li J."/>
            <person name="Zhao F."/>
            <person name="Cao W.C."/>
        </authorList>
    </citation>
    <scope>NUCLEOTIDE SEQUENCE [LARGE SCALE GENOMIC DNA]</scope>
    <source>
        <strain evidence="1">Iper-2018</strain>
    </source>
</reference>